<name>A0AAV4SGV7_9ARAC</name>
<comment type="caution">
    <text evidence="1">The sequence shown here is derived from an EMBL/GenBank/DDBJ whole genome shotgun (WGS) entry which is preliminary data.</text>
</comment>
<gene>
    <name evidence="1" type="ORF">CDAR_24501</name>
</gene>
<organism evidence="1 2">
    <name type="scientific">Caerostris darwini</name>
    <dbReference type="NCBI Taxonomy" id="1538125"/>
    <lineage>
        <taxon>Eukaryota</taxon>
        <taxon>Metazoa</taxon>
        <taxon>Ecdysozoa</taxon>
        <taxon>Arthropoda</taxon>
        <taxon>Chelicerata</taxon>
        <taxon>Arachnida</taxon>
        <taxon>Araneae</taxon>
        <taxon>Araneomorphae</taxon>
        <taxon>Entelegynae</taxon>
        <taxon>Araneoidea</taxon>
        <taxon>Araneidae</taxon>
        <taxon>Caerostris</taxon>
    </lineage>
</organism>
<accession>A0AAV4SGV7</accession>
<protein>
    <submittedName>
        <fullName evidence="1">Uncharacterized protein</fullName>
    </submittedName>
</protein>
<reference evidence="1 2" key="1">
    <citation type="submission" date="2021-06" db="EMBL/GenBank/DDBJ databases">
        <title>Caerostris darwini draft genome.</title>
        <authorList>
            <person name="Kono N."/>
            <person name="Arakawa K."/>
        </authorList>
    </citation>
    <scope>NUCLEOTIDE SEQUENCE [LARGE SCALE GENOMIC DNA]</scope>
</reference>
<sequence length="96" mass="11377">MQIDKRFVREPWTSKGYKRVAFEEDRNKIHREQKNKHVYFEQSKTEPENEITRNHVLKLGELHSNPLLGDGLFSSEEWQHANGQTIRARAIDFKGV</sequence>
<dbReference type="AlphaFoldDB" id="A0AAV4SGV7"/>
<dbReference type="Proteomes" id="UP001054837">
    <property type="component" value="Unassembled WGS sequence"/>
</dbReference>
<proteinExistence type="predicted"/>
<keyword evidence="2" id="KW-1185">Reference proteome</keyword>
<evidence type="ECO:0000313" key="1">
    <source>
        <dbReference type="EMBL" id="GIY31457.1"/>
    </source>
</evidence>
<evidence type="ECO:0000313" key="2">
    <source>
        <dbReference type="Proteomes" id="UP001054837"/>
    </source>
</evidence>
<dbReference type="EMBL" id="BPLQ01007675">
    <property type="protein sequence ID" value="GIY31457.1"/>
    <property type="molecule type" value="Genomic_DNA"/>
</dbReference>